<evidence type="ECO:0000259" key="7">
    <source>
        <dbReference type="PROSITE" id="PS50812"/>
    </source>
</evidence>
<dbReference type="Pfam" id="PF08711">
    <property type="entry name" value="Med26"/>
    <property type="match status" value="1"/>
</dbReference>
<reference evidence="9 10" key="1">
    <citation type="journal article" date="2024" name="Science">
        <title>Giant polyketide synthase enzymes in the biosynthesis of giant marine polyether toxins.</title>
        <authorList>
            <person name="Fallon T.R."/>
            <person name="Shende V.V."/>
            <person name="Wierzbicki I.H."/>
            <person name="Pendleton A.L."/>
            <person name="Watervoot N.F."/>
            <person name="Auber R.P."/>
            <person name="Gonzalez D.J."/>
            <person name="Wisecaver J.H."/>
            <person name="Moore B.S."/>
        </authorList>
    </citation>
    <scope>NUCLEOTIDE SEQUENCE [LARGE SCALE GENOMIC DNA]</scope>
    <source>
        <strain evidence="9 10">12B1</strain>
    </source>
</reference>
<proteinExistence type="predicted"/>
<dbReference type="CDD" id="cd05162">
    <property type="entry name" value="PWWP"/>
    <property type="match status" value="1"/>
</dbReference>
<feature type="domain" description="TFIIS N-terminal" evidence="8">
    <location>
        <begin position="750"/>
        <end position="828"/>
    </location>
</feature>
<keyword evidence="2 3" id="KW-0539">Nucleus</keyword>
<evidence type="ECO:0000256" key="1">
    <source>
        <dbReference type="ARBA" id="ARBA00004123"/>
    </source>
</evidence>
<feature type="compositionally biased region" description="Basic and acidic residues" evidence="5">
    <location>
        <begin position="467"/>
        <end position="488"/>
    </location>
</feature>
<dbReference type="AlphaFoldDB" id="A0AB34JU57"/>
<dbReference type="Gene3D" id="1.10.30.10">
    <property type="entry name" value="High mobility group box domain"/>
    <property type="match status" value="1"/>
</dbReference>
<protein>
    <recommendedName>
        <fullName evidence="11">PWWP domain-containing protein</fullName>
    </recommendedName>
</protein>
<dbReference type="SMART" id="SM00509">
    <property type="entry name" value="TFS2N"/>
    <property type="match status" value="1"/>
</dbReference>
<dbReference type="GO" id="GO:0005634">
    <property type="term" value="C:nucleus"/>
    <property type="evidence" value="ECO:0007669"/>
    <property type="project" value="UniProtKB-SubCell"/>
</dbReference>
<dbReference type="Gene3D" id="1.20.930.10">
    <property type="entry name" value="Conserved domain common to transcription factors TFIIS, elongin A, CRSP70"/>
    <property type="match status" value="1"/>
</dbReference>
<keyword evidence="10" id="KW-1185">Reference proteome</keyword>
<dbReference type="PROSITE" id="PS50118">
    <property type="entry name" value="HMG_BOX_2"/>
    <property type="match status" value="1"/>
</dbReference>
<feature type="compositionally biased region" description="Basic and acidic residues" evidence="5">
    <location>
        <begin position="732"/>
        <end position="742"/>
    </location>
</feature>
<evidence type="ECO:0000313" key="10">
    <source>
        <dbReference type="Proteomes" id="UP001515480"/>
    </source>
</evidence>
<evidence type="ECO:0000256" key="5">
    <source>
        <dbReference type="SAM" id="MobiDB-lite"/>
    </source>
</evidence>
<feature type="compositionally biased region" description="Basic and acidic residues" evidence="5">
    <location>
        <begin position="80"/>
        <end position="89"/>
    </location>
</feature>
<comment type="caution">
    <text evidence="9">The sequence shown here is derived from an EMBL/GenBank/DDBJ whole genome shotgun (WGS) entry which is preliminary data.</text>
</comment>
<dbReference type="InterPro" id="IPR035441">
    <property type="entry name" value="TFIIS/LEDGF_dom_sf"/>
</dbReference>
<dbReference type="PROSITE" id="PS50812">
    <property type="entry name" value="PWWP"/>
    <property type="match status" value="1"/>
</dbReference>
<dbReference type="SUPFAM" id="SSF63748">
    <property type="entry name" value="Tudor/PWWP/MBT"/>
    <property type="match status" value="1"/>
</dbReference>
<feature type="domain" description="PWWP" evidence="7">
    <location>
        <begin position="142"/>
        <end position="191"/>
    </location>
</feature>
<feature type="compositionally biased region" description="Acidic residues" evidence="5">
    <location>
        <begin position="354"/>
        <end position="363"/>
    </location>
</feature>
<dbReference type="GO" id="GO:0003677">
    <property type="term" value="F:DNA binding"/>
    <property type="evidence" value="ECO:0007669"/>
    <property type="project" value="UniProtKB-UniRule"/>
</dbReference>
<feature type="region of interest" description="Disordered" evidence="5">
    <location>
        <begin position="599"/>
        <end position="742"/>
    </location>
</feature>
<evidence type="ECO:0000259" key="6">
    <source>
        <dbReference type="PROSITE" id="PS50118"/>
    </source>
</evidence>
<feature type="region of interest" description="Disordered" evidence="5">
    <location>
        <begin position="467"/>
        <end position="516"/>
    </location>
</feature>
<feature type="compositionally biased region" description="Acidic residues" evidence="5">
    <location>
        <begin position="324"/>
        <end position="341"/>
    </location>
</feature>
<evidence type="ECO:0000313" key="9">
    <source>
        <dbReference type="EMBL" id="KAL1525215.1"/>
    </source>
</evidence>
<dbReference type="EMBL" id="JBGBPQ010000004">
    <property type="protein sequence ID" value="KAL1525215.1"/>
    <property type="molecule type" value="Genomic_DNA"/>
</dbReference>
<dbReference type="InterPro" id="IPR017923">
    <property type="entry name" value="TFIIS_N"/>
</dbReference>
<comment type="subcellular location">
    <subcellularLocation>
        <location evidence="1 4">Nucleus</location>
    </subcellularLocation>
</comment>
<dbReference type="Pfam" id="PF00855">
    <property type="entry name" value="PWWP"/>
    <property type="match status" value="1"/>
</dbReference>
<feature type="compositionally biased region" description="Basic and acidic residues" evidence="5">
    <location>
        <begin position="599"/>
        <end position="653"/>
    </location>
</feature>
<dbReference type="SUPFAM" id="SSF47095">
    <property type="entry name" value="HMG-box"/>
    <property type="match status" value="1"/>
</dbReference>
<feature type="compositionally biased region" description="Acidic residues" evidence="5">
    <location>
        <begin position="242"/>
        <end position="269"/>
    </location>
</feature>
<feature type="compositionally biased region" description="Basic and acidic residues" evidence="5">
    <location>
        <begin position="103"/>
        <end position="117"/>
    </location>
</feature>
<dbReference type="InterPro" id="IPR003617">
    <property type="entry name" value="TFIIS/CRSP70_N_sub"/>
</dbReference>
<evidence type="ECO:0000256" key="4">
    <source>
        <dbReference type="PROSITE-ProRule" id="PRU00649"/>
    </source>
</evidence>
<gene>
    <name evidence="9" type="ORF">AB1Y20_020082</name>
</gene>
<feature type="domain" description="HMG box" evidence="6">
    <location>
        <begin position="407"/>
        <end position="471"/>
    </location>
</feature>
<dbReference type="Pfam" id="PF00505">
    <property type="entry name" value="HMG_box"/>
    <property type="match status" value="1"/>
</dbReference>
<dbReference type="Proteomes" id="UP001515480">
    <property type="component" value="Unassembled WGS sequence"/>
</dbReference>
<organism evidence="9 10">
    <name type="scientific">Prymnesium parvum</name>
    <name type="common">Toxic golden alga</name>
    <dbReference type="NCBI Taxonomy" id="97485"/>
    <lineage>
        <taxon>Eukaryota</taxon>
        <taxon>Haptista</taxon>
        <taxon>Haptophyta</taxon>
        <taxon>Prymnesiophyceae</taxon>
        <taxon>Prymnesiales</taxon>
        <taxon>Prymnesiaceae</taxon>
        <taxon>Prymnesium</taxon>
    </lineage>
</organism>
<dbReference type="SMART" id="SM00398">
    <property type="entry name" value="HMG"/>
    <property type="match status" value="1"/>
</dbReference>
<feature type="region of interest" description="Disordered" evidence="5">
    <location>
        <begin position="225"/>
        <end position="404"/>
    </location>
</feature>
<evidence type="ECO:0008006" key="11">
    <source>
        <dbReference type="Google" id="ProtNLM"/>
    </source>
</evidence>
<sequence>MEREAEILAFLSKLLEGADLASLSIKYIRAKLEEDIDAKAGRDYERAWLRSTVDELLARIAPAPDSTHADAPAASLQLERAPKEDKPLEAVDTEETPTAVPAEEAKPNHGEVARPAESEAAGEEGGGRVVKKAPSLKQKYPDGTVIWAKMPSYPYWPSMVWRPEKKNKEAIQCIANGEVFVRFFGSNDYSFCRLTEDWLVGLSRDFAKRRQKNKKLEKQFREAMAAAQKELDEPSTWKWETEVSEAEDESEEEEEEVEGEEEQDAESDAAEQKPAYVDSSDEEAATSAERNVVKPAPQKPKAKPKAADATTPRKPKVAVVARSDEDEDEDEDEEAAAELEPDDKAKDADFAEREQEEGSDDEEKAGLPIAGGSKRRKRGGKAGGEAGEKKKTGKAALKAERVAAGEPKKNMNAYMFFSNEFRTSSGSGNAAESSKLASQKWKELTDEEREPYLAKAAADKERYQAELKAFRESHGETQAERMRKEAGKKPSKPKKPRAEGGGGGGGGGESMKQVLDKLAAAREQRLEVQVLISKCKKKLEKVEGWRVKMKEEGEPEEKLQQLDALENKVTEEHEAQLAKLAEIKGEMKKLVARVDELEAQQKERKRKKNEERLQEPVDVTREEDVKKAKRERHAESKPSHHEERKSERQREQREEEEEIRQQTRQVGRGAEDRRGDAPARPSRPRSEPTQEESAEGEKAGRAEGEKKKKRKLAVESDDEAPETDKPNGPTSEQREGSEHAKVDDIAARLAELLEWKRVLEGALATEGSVDDEAAAKALVGLERIEMTLALLEQSGIGKLITKLRKSSSHLAGRAKRLYEQWKALVSSSA</sequence>
<keyword evidence="3" id="KW-0238">DNA-binding</keyword>
<feature type="region of interest" description="Disordered" evidence="5">
    <location>
        <begin position="78"/>
        <end position="132"/>
    </location>
</feature>
<dbReference type="SMART" id="SM00293">
    <property type="entry name" value="PWWP"/>
    <property type="match status" value="1"/>
</dbReference>
<evidence type="ECO:0000256" key="2">
    <source>
        <dbReference type="ARBA" id="ARBA00023242"/>
    </source>
</evidence>
<evidence type="ECO:0000259" key="8">
    <source>
        <dbReference type="PROSITE" id="PS51319"/>
    </source>
</evidence>
<dbReference type="Gene3D" id="2.30.30.140">
    <property type="match status" value="1"/>
</dbReference>
<accession>A0AB34JU57</accession>
<evidence type="ECO:0000256" key="3">
    <source>
        <dbReference type="PROSITE-ProRule" id="PRU00267"/>
    </source>
</evidence>
<dbReference type="InterPro" id="IPR036910">
    <property type="entry name" value="HMG_box_dom_sf"/>
</dbReference>
<feature type="DNA-binding region" description="HMG box" evidence="3">
    <location>
        <begin position="407"/>
        <end position="471"/>
    </location>
</feature>
<feature type="compositionally biased region" description="Gly residues" evidence="5">
    <location>
        <begin position="499"/>
        <end position="509"/>
    </location>
</feature>
<dbReference type="InterPro" id="IPR009071">
    <property type="entry name" value="HMG_box_dom"/>
</dbReference>
<feature type="compositionally biased region" description="Basic and acidic residues" evidence="5">
    <location>
        <begin position="695"/>
        <end position="706"/>
    </location>
</feature>
<dbReference type="PROSITE" id="PS51319">
    <property type="entry name" value="TFIIS_N"/>
    <property type="match status" value="1"/>
</dbReference>
<dbReference type="InterPro" id="IPR000313">
    <property type="entry name" value="PWWP_dom"/>
</dbReference>
<name>A0AB34JU57_PRYPA</name>
<feature type="compositionally biased region" description="Basic and acidic residues" evidence="5">
    <location>
        <begin position="342"/>
        <end position="353"/>
    </location>
</feature>
<dbReference type="SUPFAM" id="SSF47676">
    <property type="entry name" value="Conserved domain common to transcription factors TFIIS, elongin A, CRSP70"/>
    <property type="match status" value="1"/>
</dbReference>